<dbReference type="AlphaFoldDB" id="F0S005"/>
<reference evidence="2 3" key="1">
    <citation type="journal article" date="2011" name="Stand. Genomic Sci.">
        <title>Complete genome sequence of the thermophilic sulfur-reducer Desulfurobacterium thermolithotrophum type strain (BSA(T)) from a deep-sea hydrothermal vent.</title>
        <authorList>
            <person name="Goker M."/>
            <person name="Daligault H."/>
            <person name="Mwirichia R."/>
            <person name="Lapidus A."/>
            <person name="Lucas S."/>
            <person name="Deshpande S."/>
            <person name="Pagani I."/>
            <person name="Tapia R."/>
            <person name="Cheng J.F."/>
            <person name="Goodwin L."/>
            <person name="Pitluck S."/>
            <person name="Liolios K."/>
            <person name="Ivanova N."/>
            <person name="Mavromatis K."/>
            <person name="Mikhailova N."/>
            <person name="Pati A."/>
            <person name="Chen A."/>
            <person name="Palaniappan K."/>
            <person name="Han C."/>
            <person name="Land M."/>
            <person name="Hauser L."/>
            <person name="Pan C."/>
            <person name="Brambilla E.M."/>
            <person name="Rohde M."/>
            <person name="Spring S."/>
            <person name="Sikorski J."/>
            <person name="Wirth R."/>
            <person name="Detter J.C."/>
            <person name="Woyke T."/>
            <person name="Bristow J."/>
            <person name="Eisen J.A."/>
            <person name="Markowitz V."/>
            <person name="Hugenholtz P."/>
            <person name="Kyrpides N.C."/>
            <person name="Klenk H.P."/>
        </authorList>
    </citation>
    <scope>NUCLEOTIDE SEQUENCE [LARGE SCALE GENOMIC DNA]</scope>
    <source>
        <strain evidence="3">DSM 11699 / BSA</strain>
    </source>
</reference>
<dbReference type="SUPFAM" id="SSF53613">
    <property type="entry name" value="Ribokinase-like"/>
    <property type="match status" value="1"/>
</dbReference>
<feature type="domain" description="Pyridoxamine kinase/Phosphomethylpyrimidine kinase" evidence="1">
    <location>
        <begin position="12"/>
        <end position="227"/>
    </location>
</feature>
<dbReference type="eggNOG" id="COG0351">
    <property type="taxonomic scope" value="Bacteria"/>
</dbReference>
<dbReference type="Gene3D" id="3.40.1190.20">
    <property type="match status" value="1"/>
</dbReference>
<dbReference type="InterPro" id="IPR013749">
    <property type="entry name" value="PM/HMP-P_kinase-1"/>
</dbReference>
<dbReference type="GO" id="GO:0009228">
    <property type="term" value="P:thiamine biosynthetic process"/>
    <property type="evidence" value="ECO:0007669"/>
    <property type="project" value="TreeGrafter"/>
</dbReference>
<sequence length="239" mass="26966">MVDFLLTIAGFDPTGGAGILRDIRVFNHFGFFGTAVITVNTAQNTKGVKLFQFENEELVLKQLDLILEEIQIKGIKIGIPHINRNLNKKIAETISSLKVPVVFDPVISPTFGKDFLKDLKVIEPLISVSSVITPNKREYELLKPLLKNFKGYIALKGIEIKNYVEDRLIKDNEIVKKVKHKKDKLIIRGTGCAFSSALTSLIVKEKLVTKAFLKASNFLEIYRKEHFQKSDMLQGYSTV</sequence>
<evidence type="ECO:0000259" key="1">
    <source>
        <dbReference type="Pfam" id="PF08543"/>
    </source>
</evidence>
<dbReference type="STRING" id="868864.Dester_1048"/>
<dbReference type="InterPro" id="IPR029056">
    <property type="entry name" value="Ribokinase-like"/>
</dbReference>
<keyword evidence="3" id="KW-1185">Reference proteome</keyword>
<reference evidence="3" key="2">
    <citation type="submission" date="2011-02" db="EMBL/GenBank/DDBJ databases">
        <title>The complete genome of Desulfurobacterium thermolithotrophum DSM 11699.</title>
        <authorList>
            <consortium name="US DOE Joint Genome Institute (JGI-PGF)"/>
            <person name="Lucas S."/>
            <person name="Copeland A."/>
            <person name="Lapidus A."/>
            <person name="Bruce D."/>
            <person name="Goodwin L."/>
            <person name="Pitluck S."/>
            <person name="Kyrpides N."/>
            <person name="Mavromatis K."/>
            <person name="Pagani I."/>
            <person name="Ivanova N."/>
            <person name="Mikhailova N."/>
            <person name="Daligault H."/>
            <person name="Detter J.C."/>
            <person name="Tapia R."/>
            <person name="Han C."/>
            <person name="Land M."/>
            <person name="Hauser L."/>
            <person name="Markowitz V."/>
            <person name="Cheng J.-F."/>
            <person name="Hugenholtz P."/>
            <person name="Woyke T."/>
            <person name="Wu D."/>
            <person name="Spring S."/>
            <person name="Brambilla E."/>
            <person name="Klenk H.-P."/>
            <person name="Eisen J.A."/>
        </authorList>
    </citation>
    <scope>NUCLEOTIDE SEQUENCE [LARGE SCALE GENOMIC DNA]</scope>
    <source>
        <strain evidence="3">DSM 11699 / BSA</strain>
    </source>
</reference>
<gene>
    <name evidence="2" type="ordered locus">Dester_1048</name>
</gene>
<dbReference type="EMBL" id="CP002543">
    <property type="protein sequence ID" value="ADY73686.1"/>
    <property type="molecule type" value="Genomic_DNA"/>
</dbReference>
<dbReference type="GO" id="GO:0008902">
    <property type="term" value="F:hydroxymethylpyrimidine kinase activity"/>
    <property type="evidence" value="ECO:0007669"/>
    <property type="project" value="TreeGrafter"/>
</dbReference>
<dbReference type="KEGG" id="dte:Dester_1048"/>
<dbReference type="Proteomes" id="UP000007102">
    <property type="component" value="Chromosome"/>
</dbReference>
<evidence type="ECO:0000313" key="3">
    <source>
        <dbReference type="Proteomes" id="UP000007102"/>
    </source>
</evidence>
<proteinExistence type="predicted"/>
<protein>
    <submittedName>
        <fullName evidence="2">Phosphomethylpyrimidine kinase type-1</fullName>
    </submittedName>
</protein>
<name>F0S005_DESTD</name>
<keyword evidence="2" id="KW-0418">Kinase</keyword>
<dbReference type="Pfam" id="PF08543">
    <property type="entry name" value="Phos_pyr_kin"/>
    <property type="match status" value="1"/>
</dbReference>
<dbReference type="HOGENOM" id="CLU_020520_0_0_0"/>
<dbReference type="RefSeq" id="WP_013638638.1">
    <property type="nucleotide sequence ID" value="NC_015185.1"/>
</dbReference>
<organism evidence="2 3">
    <name type="scientific">Desulfurobacterium thermolithotrophum (strain DSM 11699 / BSA)</name>
    <dbReference type="NCBI Taxonomy" id="868864"/>
    <lineage>
        <taxon>Bacteria</taxon>
        <taxon>Pseudomonadati</taxon>
        <taxon>Aquificota</taxon>
        <taxon>Aquificia</taxon>
        <taxon>Desulfurobacteriales</taxon>
        <taxon>Desulfurobacteriaceae</taxon>
        <taxon>Desulfurobacterium</taxon>
    </lineage>
</organism>
<dbReference type="GO" id="GO:0008972">
    <property type="term" value="F:phosphomethylpyrimidine kinase activity"/>
    <property type="evidence" value="ECO:0007669"/>
    <property type="project" value="TreeGrafter"/>
</dbReference>
<dbReference type="PANTHER" id="PTHR20858">
    <property type="entry name" value="PHOSPHOMETHYLPYRIMIDINE KINASE"/>
    <property type="match status" value="1"/>
</dbReference>
<dbReference type="PANTHER" id="PTHR20858:SF17">
    <property type="entry name" value="HYDROXYMETHYLPYRIMIDINE_PHOSPHOMETHYLPYRIMIDINE KINASE THI20-RELATED"/>
    <property type="match status" value="1"/>
</dbReference>
<keyword evidence="2" id="KW-0808">Transferase</keyword>
<accession>F0S005</accession>
<dbReference type="OrthoDB" id="9810880at2"/>
<dbReference type="InParanoid" id="F0S005"/>
<evidence type="ECO:0000313" key="2">
    <source>
        <dbReference type="EMBL" id="ADY73686.1"/>
    </source>
</evidence>
<dbReference type="FunCoup" id="F0S005">
    <property type="interactions" value="367"/>
</dbReference>
<dbReference type="GO" id="GO:0005829">
    <property type="term" value="C:cytosol"/>
    <property type="evidence" value="ECO:0007669"/>
    <property type="project" value="TreeGrafter"/>
</dbReference>